<organism evidence="1 2">
    <name type="scientific">Sphingomonas kyeonggiensis</name>
    <dbReference type="NCBI Taxonomy" id="1268553"/>
    <lineage>
        <taxon>Bacteria</taxon>
        <taxon>Pseudomonadati</taxon>
        <taxon>Pseudomonadota</taxon>
        <taxon>Alphaproteobacteria</taxon>
        <taxon>Sphingomonadales</taxon>
        <taxon>Sphingomonadaceae</taxon>
        <taxon>Sphingomonas</taxon>
    </lineage>
</organism>
<dbReference type="AlphaFoldDB" id="A0A7W7JXU6"/>
<dbReference type="EMBL" id="JACHLN010000001">
    <property type="protein sequence ID" value="MBB4837356.1"/>
    <property type="molecule type" value="Genomic_DNA"/>
</dbReference>
<comment type="caution">
    <text evidence="1">The sequence shown here is derived from an EMBL/GenBank/DDBJ whole genome shotgun (WGS) entry which is preliminary data.</text>
</comment>
<name>A0A7W7JXU6_9SPHN</name>
<protein>
    <submittedName>
        <fullName evidence="1">Uncharacterized protein</fullName>
    </submittedName>
</protein>
<dbReference type="RefSeq" id="WP_221416077.1">
    <property type="nucleotide sequence ID" value="NZ_JACHLN010000001.1"/>
</dbReference>
<evidence type="ECO:0000313" key="1">
    <source>
        <dbReference type="EMBL" id="MBB4837356.1"/>
    </source>
</evidence>
<gene>
    <name evidence="1" type="ORF">HNP52_000407</name>
</gene>
<sequence>MASPIKILLQTTIPPVEDDWNISRFSMLHAHLAGLTDEDGAPLFEVTARDRTAPGTPDPVLSTLDDSDFDQLWLFAVDTGDGLADEDCAAISRFREKGRGLMVTRDHMDLGCSVCSLGGVGAAHYFHTHHLDPDEARRVIDDRETSYISWPNYHSGANGDFQEIAILGDAHPVLRDDDAPGGLIRYLPSHPHEGAVGAPADDPSARVVAISTSKVSGNAFNIAVAFEPSDQGGPAWAESTFHHFADYNWDPAKGCPTFVSEAPGNALAASREAQASVRNYVRNLALWLAGQLPIDERAQQLDRELDEALEESFPASDSPAIY</sequence>
<keyword evidence="2" id="KW-1185">Reference proteome</keyword>
<reference evidence="1 2" key="1">
    <citation type="submission" date="2020-08" db="EMBL/GenBank/DDBJ databases">
        <title>Functional genomics of gut bacteria from endangered species of beetles.</title>
        <authorList>
            <person name="Carlos-Shanley C."/>
        </authorList>
    </citation>
    <scope>NUCLEOTIDE SEQUENCE [LARGE SCALE GENOMIC DNA]</scope>
    <source>
        <strain evidence="1 2">S00224</strain>
    </source>
</reference>
<evidence type="ECO:0000313" key="2">
    <source>
        <dbReference type="Proteomes" id="UP000575241"/>
    </source>
</evidence>
<dbReference type="Proteomes" id="UP000575241">
    <property type="component" value="Unassembled WGS sequence"/>
</dbReference>
<accession>A0A7W7JXU6</accession>
<proteinExistence type="predicted"/>